<dbReference type="EMBL" id="LDJX01000007">
    <property type="protein sequence ID" value="KPM30666.1"/>
    <property type="molecule type" value="Genomic_DNA"/>
</dbReference>
<reference evidence="3 4" key="1">
    <citation type="submission" date="2015-09" db="EMBL/GenBank/DDBJ databases">
        <title>Genome sequence of the marine flavobacterium Croceitalea dokdonensis DOKDO 023 that contains proton- and sodium-pumping rhodopsins.</title>
        <authorList>
            <person name="Kwon S.-K."/>
            <person name="Lee H.K."/>
            <person name="Kwak M.-J."/>
            <person name="Kim J.F."/>
        </authorList>
    </citation>
    <scope>NUCLEOTIDE SEQUENCE [LARGE SCALE GENOMIC DNA]</scope>
    <source>
        <strain evidence="3 4">DOKDO 023</strain>
    </source>
</reference>
<proteinExistence type="predicted"/>
<dbReference type="AlphaFoldDB" id="A0A0P7AS48"/>
<evidence type="ECO:0008006" key="5">
    <source>
        <dbReference type="Google" id="ProtNLM"/>
    </source>
</evidence>
<accession>A0A0P7AS48</accession>
<dbReference type="PATRIC" id="fig|1300341.3.peg.3310"/>
<sequence length="735" mass="77396">MRLIKNLLVGVLVATALVACKDDDNTSFVLQEISAPTNVNAIFDIAQDDSGEVSVTPTAVGASVFEVFFGDVENETPTEVAPGETITKVYGEGEFILKVVAIGATGLTSELSRVVTISFTPPTDLQFALEISDENPFEVIVSASAQNATVYDVFFGATEDEVPVTIMNGETAQFTYAEIGDYVVRVVARGAGAATIEASETVTILGNADPIVLPITFDSASVNYAFGTFNGASYEIVENPDASGANPTVSNVGAITNSGAQFEGGAFNLGTPVDFSGNMKTITMKMWSQVAVPVLLKFEGGVNDERQTEVVANHSGTGWEDLSFNFATDAIKSFIDGNQGVGEPFVPEGQYATMVIFIDGPGTTAGTFFIDDIAQTASEDTNGGNDETSPNVDDSSATQVALPVGFESTTLTYSFVGFEGADSAIEANPVTDGINPTSTAMRSTKTVGAQFFAGTFLDLESPIDFASTQTISIKTLSPKVGIPIRMALENSAGGVDQIVVDVNTTVANAWEELRFDFSGVFNSGAQYNRMVIFFEFVPDLAGDGSTYYYDDIQILGSSGDNGGTSGASGNVDDSAATQVALPVGFESTSLTYSFVGFEGADSAIEANPDASGINPTATIMRTTKTAGAQFFAGTFLDLEAPIDFSSTQKVSMKTWSPKANIPVRVALENAAGGVDQIVVDVNTTTANGWEELVFDFSGVFNAGAEYNRIVVFFEFVPDLAGDGSTYYYDDIQLIN</sequence>
<evidence type="ECO:0000313" key="3">
    <source>
        <dbReference type="EMBL" id="KPM30666.1"/>
    </source>
</evidence>
<feature type="signal peptide" evidence="2">
    <location>
        <begin position="1"/>
        <end position="21"/>
    </location>
</feature>
<evidence type="ECO:0000256" key="2">
    <source>
        <dbReference type="SAM" id="SignalP"/>
    </source>
</evidence>
<dbReference type="RefSeq" id="WP_054560156.1">
    <property type="nucleotide sequence ID" value="NZ_LDJX01000007.1"/>
</dbReference>
<keyword evidence="2" id="KW-0732">Signal</keyword>
<dbReference type="Proteomes" id="UP000050280">
    <property type="component" value="Unassembled WGS sequence"/>
</dbReference>
<dbReference type="PROSITE" id="PS51257">
    <property type="entry name" value="PROKAR_LIPOPROTEIN"/>
    <property type="match status" value="1"/>
</dbReference>
<evidence type="ECO:0000256" key="1">
    <source>
        <dbReference type="SAM" id="MobiDB-lite"/>
    </source>
</evidence>
<dbReference type="STRING" id="1300341.I595_3162"/>
<feature type="chain" id="PRO_5006135013" description="PKD domain-containing protein" evidence="2">
    <location>
        <begin position="22"/>
        <end position="735"/>
    </location>
</feature>
<organism evidence="3 4">
    <name type="scientific">Croceitalea dokdonensis DOKDO 023</name>
    <dbReference type="NCBI Taxonomy" id="1300341"/>
    <lineage>
        <taxon>Bacteria</taxon>
        <taxon>Pseudomonadati</taxon>
        <taxon>Bacteroidota</taxon>
        <taxon>Flavobacteriia</taxon>
        <taxon>Flavobacteriales</taxon>
        <taxon>Flavobacteriaceae</taxon>
        <taxon>Croceitalea</taxon>
    </lineage>
</organism>
<keyword evidence="4" id="KW-1185">Reference proteome</keyword>
<comment type="caution">
    <text evidence="3">The sequence shown here is derived from an EMBL/GenBank/DDBJ whole genome shotgun (WGS) entry which is preliminary data.</text>
</comment>
<feature type="region of interest" description="Disordered" evidence="1">
    <location>
        <begin position="377"/>
        <end position="396"/>
    </location>
</feature>
<protein>
    <recommendedName>
        <fullName evidence="5">PKD domain-containing protein</fullName>
    </recommendedName>
</protein>
<gene>
    <name evidence="3" type="ORF">I595_3162</name>
</gene>
<name>A0A0P7AS48_9FLAO</name>
<evidence type="ECO:0000313" key="4">
    <source>
        <dbReference type="Proteomes" id="UP000050280"/>
    </source>
</evidence>